<accession>A0ABW8JJX8</accession>
<organism evidence="2 3">
    <name type="scientific">Dyella jejuensis</name>
    <dbReference type="NCBI Taxonomy" id="1432009"/>
    <lineage>
        <taxon>Bacteria</taxon>
        <taxon>Pseudomonadati</taxon>
        <taxon>Pseudomonadota</taxon>
        <taxon>Gammaproteobacteria</taxon>
        <taxon>Lysobacterales</taxon>
        <taxon>Rhodanobacteraceae</taxon>
        <taxon>Dyella</taxon>
    </lineage>
</organism>
<evidence type="ECO:0000256" key="1">
    <source>
        <dbReference type="SAM" id="SignalP"/>
    </source>
</evidence>
<evidence type="ECO:0008006" key="4">
    <source>
        <dbReference type="Google" id="ProtNLM"/>
    </source>
</evidence>
<proteinExistence type="predicted"/>
<keyword evidence="1" id="KW-0732">Signal</keyword>
<feature type="chain" id="PRO_5045538298" description="Secreted protein" evidence="1">
    <location>
        <begin position="29"/>
        <end position="168"/>
    </location>
</feature>
<feature type="signal peptide" evidence="1">
    <location>
        <begin position="1"/>
        <end position="28"/>
    </location>
</feature>
<evidence type="ECO:0000313" key="2">
    <source>
        <dbReference type="EMBL" id="MFK2901274.1"/>
    </source>
</evidence>
<comment type="caution">
    <text evidence="2">The sequence shown here is derived from an EMBL/GenBank/DDBJ whole genome shotgun (WGS) entry which is preliminary data.</text>
</comment>
<reference evidence="2 3" key="1">
    <citation type="submission" date="2020-10" db="EMBL/GenBank/DDBJ databases">
        <title>Phylogeny of dyella-like bacteria.</title>
        <authorList>
            <person name="Fu J."/>
        </authorList>
    </citation>
    <scope>NUCLEOTIDE SEQUENCE [LARGE SCALE GENOMIC DNA]</scope>
    <source>
        <strain evidence="2 3">JP1</strain>
    </source>
</reference>
<protein>
    <recommendedName>
        <fullName evidence="4">Secreted protein</fullName>
    </recommendedName>
</protein>
<sequence length="168" mass="17281">MNRLTALTTLTTLSVSLLSMSVSPRAQAQNVIGPASADVYACITLGGVVTWQTTACPNDGLTVPAQAAGSTWTATIAADGTITSGKDWISSVTYNGGVYTAAFTSSFPQTPNCALTYIGTDSANTVPYPYVDTPITATGIEYGNISQRSLGTPAFIQGPVLISCSEAQ</sequence>
<name>A0ABW8JJX8_9GAMM</name>
<keyword evidence="3" id="KW-1185">Reference proteome</keyword>
<dbReference type="EMBL" id="JADIKJ010000014">
    <property type="protein sequence ID" value="MFK2901274.1"/>
    <property type="molecule type" value="Genomic_DNA"/>
</dbReference>
<dbReference type="Proteomes" id="UP001620461">
    <property type="component" value="Unassembled WGS sequence"/>
</dbReference>
<evidence type="ECO:0000313" key="3">
    <source>
        <dbReference type="Proteomes" id="UP001620461"/>
    </source>
</evidence>
<gene>
    <name evidence="2" type="ORF">ISP15_13080</name>
</gene>
<dbReference type="RefSeq" id="WP_404547976.1">
    <property type="nucleotide sequence ID" value="NZ_JADIKJ010000014.1"/>
</dbReference>